<dbReference type="Proteomes" id="UP000226431">
    <property type="component" value="Unassembled WGS sequence"/>
</dbReference>
<dbReference type="AlphaFoldDB" id="A0A2C5ZF65"/>
<evidence type="ECO:0000313" key="4">
    <source>
        <dbReference type="EMBL" id="PHH78064.1"/>
    </source>
</evidence>
<evidence type="ECO:0000259" key="3">
    <source>
        <dbReference type="Pfam" id="PF11790"/>
    </source>
</evidence>
<dbReference type="Gene3D" id="3.20.20.80">
    <property type="entry name" value="Glycosidases"/>
    <property type="match status" value="1"/>
</dbReference>
<dbReference type="InterPro" id="IPR024655">
    <property type="entry name" value="Asl1_glyco_hydro_catalytic"/>
</dbReference>
<evidence type="ECO:0000256" key="1">
    <source>
        <dbReference type="SAM" id="MobiDB-lite"/>
    </source>
</evidence>
<feature type="compositionally biased region" description="Pro residues" evidence="1">
    <location>
        <begin position="95"/>
        <end position="133"/>
    </location>
</feature>
<feature type="domain" description="Asl1-like glycosyl hydrolase catalytic" evidence="3">
    <location>
        <begin position="201"/>
        <end position="434"/>
    </location>
</feature>
<feature type="region of interest" description="Disordered" evidence="1">
    <location>
        <begin position="58"/>
        <end position="149"/>
    </location>
</feature>
<dbReference type="InterPro" id="IPR017853">
    <property type="entry name" value="GH"/>
</dbReference>
<name>A0A2C5ZF65_9HYPO</name>
<feature type="compositionally biased region" description="Basic and acidic residues" evidence="1">
    <location>
        <begin position="82"/>
        <end position="93"/>
    </location>
</feature>
<organism evidence="4 5">
    <name type="scientific">Ophiocordyceps camponoti-rufipedis</name>
    <dbReference type="NCBI Taxonomy" id="2004952"/>
    <lineage>
        <taxon>Eukaryota</taxon>
        <taxon>Fungi</taxon>
        <taxon>Dikarya</taxon>
        <taxon>Ascomycota</taxon>
        <taxon>Pezizomycotina</taxon>
        <taxon>Sordariomycetes</taxon>
        <taxon>Hypocreomycetidae</taxon>
        <taxon>Hypocreales</taxon>
        <taxon>Ophiocordycipitaceae</taxon>
        <taxon>Ophiocordyceps</taxon>
    </lineage>
</organism>
<accession>A0A2C5ZF65</accession>
<dbReference type="PANTHER" id="PTHR34154">
    <property type="entry name" value="ALKALI-SENSITIVE LINKAGE PROTEIN 1"/>
    <property type="match status" value="1"/>
</dbReference>
<dbReference type="EMBL" id="NJES01000093">
    <property type="protein sequence ID" value="PHH78064.1"/>
    <property type="molecule type" value="Genomic_DNA"/>
</dbReference>
<protein>
    <recommendedName>
        <fullName evidence="3">Asl1-like glycosyl hydrolase catalytic domain-containing protein</fullName>
    </recommendedName>
</protein>
<dbReference type="OrthoDB" id="43654at2759"/>
<dbReference type="GO" id="GO:0009277">
    <property type="term" value="C:fungal-type cell wall"/>
    <property type="evidence" value="ECO:0007669"/>
    <property type="project" value="TreeGrafter"/>
</dbReference>
<dbReference type="STRING" id="2004952.A0A2C5ZF65"/>
<feature type="chain" id="PRO_5012315929" description="Asl1-like glycosyl hydrolase catalytic domain-containing protein" evidence="2">
    <location>
        <begin position="22"/>
        <end position="440"/>
    </location>
</feature>
<proteinExistence type="predicted"/>
<dbReference type="SUPFAM" id="SSF51445">
    <property type="entry name" value="(Trans)glycosidases"/>
    <property type="match status" value="1"/>
</dbReference>
<gene>
    <name evidence="4" type="ORF">CDD80_7414</name>
</gene>
<evidence type="ECO:0000256" key="2">
    <source>
        <dbReference type="SAM" id="SignalP"/>
    </source>
</evidence>
<reference evidence="4 5" key="1">
    <citation type="submission" date="2017-06" db="EMBL/GenBank/DDBJ databases">
        <title>Ant-infecting Ophiocordyceps genomes reveal a high diversity of potential behavioral manipulation genes and a possible major role for enterotoxins.</title>
        <authorList>
            <person name="De Bekker C."/>
            <person name="Evans H.C."/>
            <person name="Brachmann A."/>
            <person name="Hughes D.P."/>
        </authorList>
    </citation>
    <scope>NUCLEOTIDE SEQUENCE [LARGE SCALE GENOMIC DNA]</scope>
    <source>
        <strain evidence="4 5">Map16</strain>
    </source>
</reference>
<comment type="caution">
    <text evidence="4">The sequence shown here is derived from an EMBL/GenBank/DDBJ whole genome shotgun (WGS) entry which is preliminary data.</text>
</comment>
<keyword evidence="2" id="KW-0732">Signal</keyword>
<dbReference type="Pfam" id="PF11790">
    <property type="entry name" value="Glyco_hydro_cc"/>
    <property type="match status" value="1"/>
</dbReference>
<feature type="signal peptide" evidence="2">
    <location>
        <begin position="1"/>
        <end position="21"/>
    </location>
</feature>
<evidence type="ECO:0000313" key="5">
    <source>
        <dbReference type="Proteomes" id="UP000226431"/>
    </source>
</evidence>
<sequence>MFTSKMIVLAALASLAGQAVAFNSHRHLHRRMVGGHKAGATHWVTVYETQYTTVYDQEPTGASKPEANAVYAPEPAKPTPKPAEKPVHYKSEAPAKPPAPAYKPAPPPAPQAPAPARPAPARPAPAPPAPVEPKAPAVGPSRSEEPPKTTLEVLPKPVASLLQPAAPYVPPVAPVIPSIGPSSPSGPSHGSSGSPFSGKRGLAYNEAGLANKFNGQCNDCAPWAYNWGSSPQGLSPDTSYVPMMWGNKPAAVSNWHSDAQKALSNGCKAMLSINEPDNAGQANMSPQDAAEFHVRYMNPYGGKALIGSPAVTNSGQGGQGIEWLSAFIKACDALPDKCVVDFCVVHWYSPPEYSDTLFDHIKKAHDVCGGKPVWLTEFGPVDAGGQPMNSPDFFKSVVPKLDAIEYLHAYAPFMCSSGKLMSSPNEISLMGKAYAGIPLL</sequence>
<dbReference type="PANTHER" id="PTHR34154:SF10">
    <property type="entry name" value="ASL1-LIKE GLYCOSYL HYDROLASE CATALYTIC DOMAIN-CONTAINING PROTEIN"/>
    <property type="match status" value="1"/>
</dbReference>
<dbReference type="InterPro" id="IPR053183">
    <property type="entry name" value="ASL1"/>
</dbReference>
<keyword evidence="5" id="KW-1185">Reference proteome</keyword>
<dbReference type="GO" id="GO:0071966">
    <property type="term" value="P:fungal-type cell wall polysaccharide metabolic process"/>
    <property type="evidence" value="ECO:0007669"/>
    <property type="project" value="TreeGrafter"/>
</dbReference>